<dbReference type="Gene3D" id="1.10.260.40">
    <property type="entry name" value="lambda repressor-like DNA-binding domains"/>
    <property type="match status" value="1"/>
</dbReference>
<dbReference type="CDD" id="cd00093">
    <property type="entry name" value="HTH_XRE"/>
    <property type="match status" value="1"/>
</dbReference>
<dbReference type="InterPro" id="IPR010982">
    <property type="entry name" value="Lambda_DNA-bd_dom_sf"/>
</dbReference>
<dbReference type="SUPFAM" id="SSF47413">
    <property type="entry name" value="lambda repressor-like DNA-binding domains"/>
    <property type="match status" value="1"/>
</dbReference>
<dbReference type="PROSITE" id="PS50943">
    <property type="entry name" value="HTH_CROC1"/>
    <property type="match status" value="1"/>
</dbReference>
<organism evidence="2">
    <name type="scientific">Rhizobium meliloti</name>
    <name type="common">Ensifer meliloti</name>
    <name type="synonym">Sinorhizobium meliloti</name>
    <dbReference type="NCBI Taxonomy" id="382"/>
    <lineage>
        <taxon>Bacteria</taxon>
        <taxon>Pseudomonadati</taxon>
        <taxon>Pseudomonadota</taxon>
        <taxon>Alphaproteobacteria</taxon>
        <taxon>Hyphomicrobiales</taxon>
        <taxon>Rhizobiaceae</taxon>
        <taxon>Sinorhizobium/Ensifer group</taxon>
        <taxon>Sinorhizobium</taxon>
    </lineage>
</organism>
<dbReference type="EMBL" id="WISP01000027">
    <property type="protein sequence ID" value="MQW02805.1"/>
    <property type="molecule type" value="Genomic_DNA"/>
</dbReference>
<protein>
    <submittedName>
        <fullName evidence="2">Helix-turn-helix domain-containing protein</fullName>
    </submittedName>
</protein>
<evidence type="ECO:0000313" key="2">
    <source>
        <dbReference type="EMBL" id="MQW02805.1"/>
    </source>
</evidence>
<comment type="caution">
    <text evidence="2">The sequence shown here is derived from an EMBL/GenBank/DDBJ whole genome shotgun (WGS) entry which is preliminary data.</text>
</comment>
<dbReference type="GO" id="GO:0003677">
    <property type="term" value="F:DNA binding"/>
    <property type="evidence" value="ECO:0007669"/>
    <property type="project" value="InterPro"/>
</dbReference>
<evidence type="ECO:0000259" key="1">
    <source>
        <dbReference type="PROSITE" id="PS50943"/>
    </source>
</evidence>
<reference evidence="2" key="1">
    <citation type="journal article" date="2013" name="Genome Biol.">
        <title>Comparative genomics of the core and accessory genomes of 48 Sinorhizobium strains comprising five genospecies.</title>
        <authorList>
            <person name="Sugawara M."/>
            <person name="Epstein B."/>
            <person name="Badgley B.D."/>
            <person name="Unno T."/>
            <person name="Xu L."/>
            <person name="Reese J."/>
            <person name="Gyaneshwar P."/>
            <person name="Denny R."/>
            <person name="Mudge J."/>
            <person name="Bharti A.K."/>
            <person name="Farmer A.D."/>
            <person name="May G.D."/>
            <person name="Woodward J.E."/>
            <person name="Medigue C."/>
            <person name="Vallenet D."/>
            <person name="Lajus A."/>
            <person name="Rouy Z."/>
            <person name="Martinez-Vaz B."/>
            <person name="Tiffin P."/>
            <person name="Young N.D."/>
            <person name="Sadowsky M.J."/>
        </authorList>
    </citation>
    <scope>NUCLEOTIDE SEQUENCE</scope>
    <source>
        <strain evidence="2">M30</strain>
    </source>
</reference>
<gene>
    <name evidence="2" type="ORF">GHK45_02870</name>
</gene>
<sequence length="81" mass="8811">MNAIQCKLARVALGWGVRELATAANVSTQTISRLERGELLRDATLNGIKQVFEVAGIEFIENSSDGFGIMINKPHSPLADR</sequence>
<name>A0A6A7ZJ60_RHIML</name>
<feature type="domain" description="HTH cro/C1-type" evidence="1">
    <location>
        <begin position="7"/>
        <end position="59"/>
    </location>
</feature>
<dbReference type="RefSeq" id="WP_127578699.1">
    <property type="nucleotide sequence ID" value="NZ_RPJA01000114.1"/>
</dbReference>
<accession>A0A6A7ZJ60</accession>
<proteinExistence type="predicted"/>
<dbReference type="AlphaFoldDB" id="A0A6A7ZJ60"/>
<dbReference type="Pfam" id="PF01381">
    <property type="entry name" value="HTH_3"/>
    <property type="match status" value="1"/>
</dbReference>
<dbReference type="InterPro" id="IPR001387">
    <property type="entry name" value="Cro/C1-type_HTH"/>
</dbReference>